<dbReference type="GO" id="GO:0004252">
    <property type="term" value="F:serine-type endopeptidase activity"/>
    <property type="evidence" value="ECO:0007669"/>
    <property type="project" value="InterPro"/>
</dbReference>
<reference evidence="11 12" key="1">
    <citation type="journal article" date="2010" name="Int. J. Syst. Evol. Microbiol.">
        <title>Bacillus horneckiae sp. nov., isolated from a spacecraft-assembly clean room.</title>
        <authorList>
            <person name="Vaishampayan P."/>
            <person name="Probst A."/>
            <person name="Krishnamurthi S."/>
            <person name="Ghosh S."/>
            <person name="Osman S."/>
            <person name="McDowall A."/>
            <person name="Ruckmani A."/>
            <person name="Mayilraj S."/>
            <person name="Venkateswaran K."/>
        </authorList>
    </citation>
    <scope>NUCLEOTIDE SEQUENCE [LARGE SCALE GENOMIC DNA]</scope>
    <source>
        <strain evidence="12">1PO1SC</strain>
    </source>
</reference>
<feature type="active site" evidence="7">
    <location>
        <position position="76"/>
    </location>
</feature>
<dbReference type="PANTHER" id="PTHR43390:SF1">
    <property type="entry name" value="CHLOROPLAST PROCESSING PEPTIDASE"/>
    <property type="match status" value="1"/>
</dbReference>
<dbReference type="PROSITE" id="PS00761">
    <property type="entry name" value="SPASE_I_3"/>
    <property type="match status" value="1"/>
</dbReference>
<comment type="similarity">
    <text evidence="3 9">Belongs to the peptidase S26 family.</text>
</comment>
<keyword evidence="6 8" id="KW-0378">Hydrolase</keyword>
<dbReference type="PRINTS" id="PR00727">
    <property type="entry name" value="LEADERPTASE"/>
</dbReference>
<feature type="domain" description="Peptidase S26" evidence="10">
    <location>
        <begin position="8"/>
        <end position="163"/>
    </location>
</feature>
<evidence type="ECO:0000256" key="5">
    <source>
        <dbReference type="ARBA" id="ARBA00022670"/>
    </source>
</evidence>
<evidence type="ECO:0000256" key="3">
    <source>
        <dbReference type="ARBA" id="ARBA00009370"/>
    </source>
</evidence>
<evidence type="ECO:0000313" key="11">
    <source>
        <dbReference type="EMBL" id="PKG30140.1"/>
    </source>
</evidence>
<dbReference type="RefSeq" id="WP_066200055.1">
    <property type="nucleotide sequence ID" value="NZ_JAFDQP010000002.1"/>
</dbReference>
<keyword evidence="8" id="KW-0472">Membrane</keyword>
<dbReference type="PROSITE" id="PS00501">
    <property type="entry name" value="SPASE_I_1"/>
    <property type="match status" value="1"/>
</dbReference>
<feature type="active site" evidence="7">
    <location>
        <position position="36"/>
    </location>
</feature>
<evidence type="ECO:0000313" key="12">
    <source>
        <dbReference type="Proteomes" id="UP000233343"/>
    </source>
</evidence>
<dbReference type="InterPro" id="IPR036286">
    <property type="entry name" value="LexA/Signal_pep-like_sf"/>
</dbReference>
<sequence>MIKVNKGYIVVIAIILILFTLFIELSFTPVKVKGSSMLPTFNENDRLIIEKANLSDIKRNDIVIFKDINKEKYYLKRIIGVPGDHLEIIDNEIFVNEQKIEDFCSKNENKNYIFSTQNPIEDITVPEGEYFVLGDNFDHSKDSRHIGTVPFEQIRGKGILVYWPLKDIQIIN</sequence>
<comment type="catalytic activity">
    <reaction evidence="1 8">
        <text>Cleavage of hydrophobic, N-terminal signal or leader sequences from secreted and periplasmic proteins.</text>
        <dbReference type="EC" id="3.4.21.89"/>
    </reaction>
</comment>
<keyword evidence="8" id="KW-0812">Transmembrane</keyword>
<dbReference type="PANTHER" id="PTHR43390">
    <property type="entry name" value="SIGNAL PEPTIDASE I"/>
    <property type="match status" value="1"/>
</dbReference>
<dbReference type="SUPFAM" id="SSF51306">
    <property type="entry name" value="LexA/Signal peptidase"/>
    <property type="match status" value="1"/>
</dbReference>
<name>A0A2N0ZKU8_9BACI</name>
<evidence type="ECO:0000256" key="7">
    <source>
        <dbReference type="PIRSR" id="PIRSR600223-1"/>
    </source>
</evidence>
<dbReference type="CDD" id="cd06530">
    <property type="entry name" value="S26_SPase_I"/>
    <property type="match status" value="1"/>
</dbReference>
<keyword evidence="8" id="KW-1133">Transmembrane helix</keyword>
<dbReference type="EC" id="3.4.21.89" evidence="4 8"/>
<dbReference type="GO" id="GO:0009003">
    <property type="term" value="F:signal peptidase activity"/>
    <property type="evidence" value="ECO:0007669"/>
    <property type="project" value="UniProtKB-EC"/>
</dbReference>
<feature type="transmembrane region" description="Helical" evidence="8">
    <location>
        <begin position="7"/>
        <end position="27"/>
    </location>
</feature>
<dbReference type="Proteomes" id="UP000233343">
    <property type="component" value="Unassembled WGS sequence"/>
</dbReference>
<dbReference type="AlphaFoldDB" id="A0A2N0ZKU8"/>
<evidence type="ECO:0000256" key="6">
    <source>
        <dbReference type="ARBA" id="ARBA00022801"/>
    </source>
</evidence>
<dbReference type="Gene3D" id="2.10.109.10">
    <property type="entry name" value="Umud Fragment, subunit A"/>
    <property type="match status" value="1"/>
</dbReference>
<dbReference type="GO" id="GO:0006465">
    <property type="term" value="P:signal peptide processing"/>
    <property type="evidence" value="ECO:0007669"/>
    <property type="project" value="InterPro"/>
</dbReference>
<gene>
    <name evidence="11" type="primary">lepB</name>
    <name evidence="11" type="ORF">CWS20_03870</name>
</gene>
<accession>A0A2N0ZKU8</accession>
<dbReference type="InterPro" id="IPR019757">
    <property type="entry name" value="Pept_S26A_signal_pept_1_Lys-AS"/>
</dbReference>
<evidence type="ECO:0000256" key="8">
    <source>
        <dbReference type="RuleBase" id="RU003993"/>
    </source>
</evidence>
<protein>
    <recommendedName>
        <fullName evidence="4 8">Signal peptidase I</fullName>
        <ecNumber evidence="4 8">3.4.21.89</ecNumber>
    </recommendedName>
</protein>
<comment type="subcellular location">
    <subcellularLocation>
        <location evidence="2">Cell membrane</location>
        <topology evidence="2">Single-pass type II membrane protein</topology>
    </subcellularLocation>
    <subcellularLocation>
        <location evidence="9">Membrane</location>
        <topology evidence="9">Single-pass type II membrane protein</topology>
    </subcellularLocation>
</comment>
<organism evidence="11 12">
    <name type="scientific">Cytobacillus horneckiae</name>
    <dbReference type="NCBI Taxonomy" id="549687"/>
    <lineage>
        <taxon>Bacteria</taxon>
        <taxon>Bacillati</taxon>
        <taxon>Bacillota</taxon>
        <taxon>Bacilli</taxon>
        <taxon>Bacillales</taxon>
        <taxon>Bacillaceae</taxon>
        <taxon>Cytobacillus</taxon>
    </lineage>
</organism>
<evidence type="ECO:0000256" key="1">
    <source>
        <dbReference type="ARBA" id="ARBA00000677"/>
    </source>
</evidence>
<dbReference type="InterPro" id="IPR019533">
    <property type="entry name" value="Peptidase_S26"/>
</dbReference>
<evidence type="ECO:0000256" key="4">
    <source>
        <dbReference type="ARBA" id="ARBA00013208"/>
    </source>
</evidence>
<dbReference type="InterPro" id="IPR000223">
    <property type="entry name" value="Pept_S26A_signal_pept_1"/>
</dbReference>
<keyword evidence="5 8" id="KW-0645">Protease</keyword>
<evidence type="ECO:0000256" key="9">
    <source>
        <dbReference type="RuleBase" id="RU362042"/>
    </source>
</evidence>
<dbReference type="InterPro" id="IPR019758">
    <property type="entry name" value="Pept_S26A_signal_pept_1_CS"/>
</dbReference>
<dbReference type="PROSITE" id="PS00760">
    <property type="entry name" value="SPASE_I_2"/>
    <property type="match status" value="1"/>
</dbReference>
<dbReference type="NCBIfam" id="TIGR02227">
    <property type="entry name" value="sigpep_I_bact"/>
    <property type="match status" value="1"/>
</dbReference>
<comment type="caution">
    <text evidence="11">The sequence shown here is derived from an EMBL/GenBank/DDBJ whole genome shotgun (WGS) entry which is preliminary data.</text>
</comment>
<proteinExistence type="inferred from homology"/>
<dbReference type="InterPro" id="IPR019756">
    <property type="entry name" value="Pept_S26A_signal_pept_1_Ser-AS"/>
</dbReference>
<evidence type="ECO:0000259" key="10">
    <source>
        <dbReference type="Pfam" id="PF10502"/>
    </source>
</evidence>
<keyword evidence="12" id="KW-1185">Reference proteome</keyword>
<dbReference type="Pfam" id="PF10502">
    <property type="entry name" value="Peptidase_S26"/>
    <property type="match status" value="1"/>
</dbReference>
<evidence type="ECO:0000256" key="2">
    <source>
        <dbReference type="ARBA" id="ARBA00004401"/>
    </source>
</evidence>
<dbReference type="GO" id="GO:0005886">
    <property type="term" value="C:plasma membrane"/>
    <property type="evidence" value="ECO:0007669"/>
    <property type="project" value="UniProtKB-SubCell"/>
</dbReference>
<dbReference type="EMBL" id="PISD01000008">
    <property type="protein sequence ID" value="PKG30140.1"/>
    <property type="molecule type" value="Genomic_DNA"/>
</dbReference>